<reference evidence="2 3" key="1">
    <citation type="submission" date="2014-11" db="EMBL/GenBank/DDBJ databases">
        <authorList>
            <person name="Zhu J."/>
            <person name="Qi W."/>
            <person name="Song R."/>
        </authorList>
    </citation>
    <scope>NUCLEOTIDE SEQUENCE [LARGE SCALE GENOMIC DNA]</scope>
</reference>
<gene>
    <name evidence="2" type="ORF">Vbra_8760</name>
</gene>
<proteinExistence type="predicted"/>
<evidence type="ECO:0000256" key="1">
    <source>
        <dbReference type="SAM" id="MobiDB-lite"/>
    </source>
</evidence>
<dbReference type="EMBL" id="CDMY01000370">
    <property type="protein sequence ID" value="CEM06764.1"/>
    <property type="molecule type" value="Genomic_DNA"/>
</dbReference>
<keyword evidence="3" id="KW-1185">Reference proteome</keyword>
<sequence>MTSDRHFKVFQLPARHGGAPYAPFRMHQAASIDIPTADGGFSPNPLFRQLASSRVKFLPDGPSSAVEYAHNAALPGTLSQQQVVKLQQLREETGRHLDASSRHEVEECMDALGVPKEARDFAEIYGVLDAMDKAAVMHAARVPPEKDLWDFLHQHTGPGQRIEDLYDKLKQRLGLYYSSDDNGPNILISIQACSFPFTFQYSCLHSGREDAPGESFVARLCGWLGNQLRQVVRRELTSPFSPEPADPSPTGPSASAADSEPTGWVNAVSEDDEDDKTKLFVLSLTRIDCTGMQQRTNFDPQGRAYSMAPDHQFIAKLMEKVKRVNGQWESFVEDQRAREYLRQLEPIASVHDPQHHSCLRELVRHDLGMDGPDQASDHWSSALYSLSFLTGKPLWRDGSALVKWNIDVDLLHLYLIHVYRKSEREGTIGQTIKVVPDEGERCWFGGQGAAALVGRGLVVRRIARLPEELTIPETIVSALEAEKQSFEAVRLCTDGGPEKVAAYVEMLRQYFSIAVMPKKTDPPEPDIETLIRDQSMREAAKTILFELINPDPQYRLKRGATRVREWLVQLLETALLPASLRPDHPAFIRVTIPSMPEG</sequence>
<dbReference type="Proteomes" id="UP000041254">
    <property type="component" value="Unassembled WGS sequence"/>
</dbReference>
<feature type="region of interest" description="Disordered" evidence="1">
    <location>
        <begin position="237"/>
        <end position="271"/>
    </location>
</feature>
<dbReference type="PhylomeDB" id="A0A0G4F3I6"/>
<feature type="compositionally biased region" description="Pro residues" evidence="1">
    <location>
        <begin position="241"/>
        <end position="250"/>
    </location>
</feature>
<protein>
    <submittedName>
        <fullName evidence="2">Uncharacterized protein</fullName>
    </submittedName>
</protein>
<dbReference type="AlphaFoldDB" id="A0A0G4F3I6"/>
<accession>A0A0G4F3I6</accession>
<dbReference type="InParanoid" id="A0A0G4F3I6"/>
<evidence type="ECO:0000313" key="3">
    <source>
        <dbReference type="Proteomes" id="UP000041254"/>
    </source>
</evidence>
<evidence type="ECO:0000313" key="2">
    <source>
        <dbReference type="EMBL" id="CEM06764.1"/>
    </source>
</evidence>
<dbReference type="VEuPathDB" id="CryptoDB:Vbra_8760"/>
<organism evidence="2 3">
    <name type="scientific">Vitrella brassicaformis (strain CCMP3155)</name>
    <dbReference type="NCBI Taxonomy" id="1169540"/>
    <lineage>
        <taxon>Eukaryota</taxon>
        <taxon>Sar</taxon>
        <taxon>Alveolata</taxon>
        <taxon>Colpodellida</taxon>
        <taxon>Vitrellaceae</taxon>
        <taxon>Vitrella</taxon>
    </lineage>
</organism>
<name>A0A0G4F3I6_VITBC</name>